<dbReference type="InterPro" id="IPR002207">
    <property type="entry name" value="Peroxidase_I"/>
</dbReference>
<dbReference type="AlphaFoldDB" id="A0A0D6R8I7"/>
<reference evidence="4" key="1">
    <citation type="submission" date="2015-03" db="EMBL/GenBank/DDBJ databases">
        <title>A transcriptome of Araucaria cunninghamii, an australian fine timber species.</title>
        <authorList>
            <person name="Jing Yi C.J.Y."/>
            <person name="Yin San L.Y.S."/>
            <person name="Abdul Karim S.S."/>
            <person name="Wan Azmi N.N."/>
            <person name="Hercus R.R."/>
            <person name="Croft L.L."/>
        </authorList>
    </citation>
    <scope>NUCLEOTIDE SEQUENCE</scope>
    <source>
        <strain evidence="4">MI0301</strain>
        <tissue evidence="4">Leaf</tissue>
    </source>
</reference>
<dbReference type="GO" id="GO:0034599">
    <property type="term" value="P:cellular response to oxidative stress"/>
    <property type="evidence" value="ECO:0007669"/>
    <property type="project" value="InterPro"/>
</dbReference>
<dbReference type="InterPro" id="IPR044831">
    <property type="entry name" value="Ccp1-like"/>
</dbReference>
<evidence type="ECO:0000256" key="2">
    <source>
        <dbReference type="RuleBase" id="RU004241"/>
    </source>
</evidence>
<dbReference type="GO" id="GO:0000302">
    <property type="term" value="P:response to reactive oxygen species"/>
    <property type="evidence" value="ECO:0007669"/>
    <property type="project" value="TreeGrafter"/>
</dbReference>
<protein>
    <recommendedName>
        <fullName evidence="3">Plant heme peroxidase family profile domain-containing protein</fullName>
    </recommendedName>
</protein>
<evidence type="ECO:0000256" key="1">
    <source>
        <dbReference type="ARBA" id="ARBA00023002"/>
    </source>
</evidence>
<dbReference type="GO" id="GO:0009535">
    <property type="term" value="C:chloroplast thylakoid membrane"/>
    <property type="evidence" value="ECO:0007669"/>
    <property type="project" value="TreeGrafter"/>
</dbReference>
<dbReference type="InterPro" id="IPR010255">
    <property type="entry name" value="Haem_peroxidase_sf"/>
</dbReference>
<dbReference type="PRINTS" id="PR00459">
    <property type="entry name" value="ASPEROXIDASE"/>
</dbReference>
<comment type="similarity">
    <text evidence="2">Belongs to the peroxidase family.</text>
</comment>
<dbReference type="GO" id="GO:0020037">
    <property type="term" value="F:heme binding"/>
    <property type="evidence" value="ECO:0007669"/>
    <property type="project" value="InterPro"/>
</dbReference>
<dbReference type="Gene3D" id="1.10.520.10">
    <property type="match status" value="2"/>
</dbReference>
<dbReference type="PROSITE" id="PS50873">
    <property type="entry name" value="PEROXIDASE_4"/>
    <property type="match status" value="1"/>
</dbReference>
<dbReference type="InterPro" id="IPR002016">
    <property type="entry name" value="Haem_peroxidase"/>
</dbReference>
<accession>A0A0D6R8I7</accession>
<feature type="domain" description="Plant heme peroxidase family profile" evidence="3">
    <location>
        <begin position="96"/>
        <end position="276"/>
    </location>
</feature>
<dbReference type="CDD" id="cd00314">
    <property type="entry name" value="plant_peroxidase_like"/>
    <property type="match status" value="1"/>
</dbReference>
<dbReference type="PANTHER" id="PTHR31356:SF34">
    <property type="entry name" value="THYLAKOID LUMENAL 29 KDA PROTEIN, CHLOROPLASTIC"/>
    <property type="match status" value="1"/>
</dbReference>
<dbReference type="SUPFAM" id="SSF48113">
    <property type="entry name" value="Heme-dependent peroxidases"/>
    <property type="match status" value="1"/>
</dbReference>
<evidence type="ECO:0000313" key="4">
    <source>
        <dbReference type="EMBL" id="JAG99056.1"/>
    </source>
</evidence>
<dbReference type="Pfam" id="PF00141">
    <property type="entry name" value="peroxidase"/>
    <property type="match status" value="1"/>
</dbReference>
<organism evidence="4">
    <name type="scientific">Araucaria cunninghamii</name>
    <name type="common">Hoop pine</name>
    <name type="synonym">Moreton Bay pine</name>
    <dbReference type="NCBI Taxonomy" id="56994"/>
    <lineage>
        <taxon>Eukaryota</taxon>
        <taxon>Viridiplantae</taxon>
        <taxon>Streptophyta</taxon>
        <taxon>Embryophyta</taxon>
        <taxon>Tracheophyta</taxon>
        <taxon>Spermatophyta</taxon>
        <taxon>Pinopsida</taxon>
        <taxon>Pinidae</taxon>
        <taxon>Conifers II</taxon>
        <taxon>Araucariales</taxon>
        <taxon>Araucariaceae</taxon>
        <taxon>Araucaria</taxon>
    </lineage>
</organism>
<keyword evidence="1" id="KW-0560">Oxidoreductase</keyword>
<name>A0A0D6R8I7_ARACU</name>
<dbReference type="PANTHER" id="PTHR31356">
    <property type="entry name" value="THYLAKOID LUMENAL 29 KDA PROTEIN, CHLOROPLASTIC-RELATED"/>
    <property type="match status" value="1"/>
</dbReference>
<proteinExistence type="inferred from homology"/>
<dbReference type="GO" id="GO:0042744">
    <property type="term" value="P:hydrogen peroxide catabolic process"/>
    <property type="evidence" value="ECO:0007669"/>
    <property type="project" value="TreeGrafter"/>
</dbReference>
<evidence type="ECO:0000259" key="3">
    <source>
        <dbReference type="PROSITE" id="PS50873"/>
    </source>
</evidence>
<dbReference type="EMBL" id="GCKF01010145">
    <property type="protein sequence ID" value="JAG99056.1"/>
    <property type="molecule type" value="Transcribed_RNA"/>
</dbReference>
<dbReference type="GO" id="GO:0004601">
    <property type="term" value="F:peroxidase activity"/>
    <property type="evidence" value="ECO:0007669"/>
    <property type="project" value="InterPro"/>
</dbReference>
<sequence>MEIMAVPLQLRLQPRSSTSRRLFFIPTRCNATQDTVCYQNVKASYAERGNCSRRDIMLGFGTSAGLAVMWNLSPLLKVANAADLIQRRQRGEFLGVIKDSLKAAIQAHPDLVPSIMQLALNDAVTYDKETKTGGANGSIRLSSEIGRPENEGLLTAMKLLEDVKKEIDALSKGGPLSYADLIQLAGQSATKSTFLNAAIRKAGGNEQKGQTLYTAYGSSGQWGLFEKQFGRTDAEESDPEGRVPKWEQASVAEMRRKFSDIGLGPRQLAVMSAFLGPDQAATEAKLALDPEVARWVDKYQRSRETVSQTDYEVDLITTFTKLSCLGQNINYEAYTYSPNKIDIRKLKL</sequence>